<accession>A0A9Q9X1R5</accession>
<evidence type="ECO:0000313" key="2">
    <source>
        <dbReference type="RefSeq" id="XP_042593641.1"/>
    </source>
</evidence>
<sequence length="313" mass="35823">MWLPLRLTMILWMGENQRIAETYKYCLEIEFENVPEDAGFHSTCYRHFIDKKRLDVAEKRVTQRPEVQDAHKDQSLSSSRSTSISECPTKKLRSRTGLPVACAGPVLPALCIICKKTDKYITVAGKGPSFTGRNIVSRWYTRFLTKSTATVTETSEEQNEPTFDASYKIFCERIIRHRIIVNQEVLTMMQLRRIFLNLVKKHEDLDASNYRQDKLKRRLSHDFPQLVFHSPNSRNISELVFVETLSANKLIDRLPHPSGTETTESTEVTSQSDGENTTNTTSVPQRQTSVASINTTEDTRTLYSAALILKMLL</sequence>
<dbReference type="AlphaFoldDB" id="A0A9Q9X1R5"/>
<feature type="region of interest" description="Disordered" evidence="1">
    <location>
        <begin position="61"/>
        <end position="88"/>
    </location>
</feature>
<evidence type="ECO:0000256" key="1">
    <source>
        <dbReference type="SAM" id="MobiDB-lite"/>
    </source>
</evidence>
<dbReference type="RefSeq" id="XP_042593641.1">
    <property type="nucleotide sequence ID" value="XM_042737707.1"/>
</dbReference>
<name>A0A9Q9X1R5_CYPCA</name>
<feature type="compositionally biased region" description="Polar residues" evidence="1">
    <location>
        <begin position="271"/>
        <end position="293"/>
    </location>
</feature>
<dbReference type="GeneID" id="122139558"/>
<feature type="region of interest" description="Disordered" evidence="1">
    <location>
        <begin position="252"/>
        <end position="293"/>
    </location>
</feature>
<dbReference type="Proteomes" id="UP001155660">
    <property type="component" value="Chromosome B14"/>
</dbReference>
<dbReference type="KEGG" id="ccar:122139558"/>
<reference evidence="2" key="1">
    <citation type="submission" date="2025-08" db="UniProtKB">
        <authorList>
            <consortium name="RefSeq"/>
        </authorList>
    </citation>
    <scope>IDENTIFICATION</scope>
    <source>
        <tissue evidence="2">Muscle</tissue>
    </source>
</reference>
<gene>
    <name evidence="2" type="primary">LOC122139558</name>
</gene>
<feature type="compositionally biased region" description="Low complexity" evidence="1">
    <location>
        <begin position="258"/>
        <end position="270"/>
    </location>
</feature>
<organism evidence="2">
    <name type="scientific">Cyprinus carpio</name>
    <name type="common">Common carp</name>
    <dbReference type="NCBI Taxonomy" id="7962"/>
    <lineage>
        <taxon>Eukaryota</taxon>
        <taxon>Metazoa</taxon>
        <taxon>Chordata</taxon>
        <taxon>Craniata</taxon>
        <taxon>Vertebrata</taxon>
        <taxon>Euteleostomi</taxon>
        <taxon>Actinopterygii</taxon>
        <taxon>Neopterygii</taxon>
        <taxon>Teleostei</taxon>
        <taxon>Ostariophysi</taxon>
        <taxon>Cypriniformes</taxon>
        <taxon>Cyprinidae</taxon>
        <taxon>Cyprininae</taxon>
        <taxon>Cyprinus</taxon>
    </lineage>
</organism>
<dbReference type="OrthoDB" id="8922776at2759"/>
<protein>
    <submittedName>
        <fullName evidence="2">Uncharacterized protein LOC122139558</fullName>
    </submittedName>
</protein>
<proteinExistence type="predicted"/>
<feature type="compositionally biased region" description="Low complexity" evidence="1">
    <location>
        <begin position="75"/>
        <end position="85"/>
    </location>
</feature>
<feature type="compositionally biased region" description="Basic and acidic residues" evidence="1">
    <location>
        <begin position="61"/>
        <end position="74"/>
    </location>
</feature>